<dbReference type="Gene3D" id="3.30.565.10">
    <property type="entry name" value="Histidine kinase-like ATPase, C-terminal domain"/>
    <property type="match status" value="1"/>
</dbReference>
<evidence type="ECO:0000256" key="3">
    <source>
        <dbReference type="ARBA" id="ARBA00022553"/>
    </source>
</evidence>
<dbReference type="GO" id="GO:0005524">
    <property type="term" value="F:ATP binding"/>
    <property type="evidence" value="ECO:0007669"/>
    <property type="project" value="UniProtKB-KW"/>
</dbReference>
<dbReference type="SMART" id="SM00387">
    <property type="entry name" value="HATPase_c"/>
    <property type="match status" value="1"/>
</dbReference>
<keyword evidence="9" id="KW-0812">Transmembrane</keyword>
<feature type="transmembrane region" description="Helical" evidence="9">
    <location>
        <begin position="12"/>
        <end position="29"/>
    </location>
</feature>
<comment type="catalytic activity">
    <reaction evidence="1">
        <text>ATP + protein L-histidine = ADP + protein N-phospho-L-histidine.</text>
        <dbReference type="EC" id="2.7.13.3"/>
    </reaction>
</comment>
<dbReference type="Pfam" id="PF02518">
    <property type="entry name" value="HATPase_c"/>
    <property type="match status" value="1"/>
</dbReference>
<comment type="caution">
    <text evidence="11">The sequence shown here is derived from an EMBL/GenBank/DDBJ whole genome shotgun (WGS) entry which is preliminary data.</text>
</comment>
<dbReference type="PANTHER" id="PTHR43065">
    <property type="entry name" value="SENSOR HISTIDINE KINASE"/>
    <property type="match status" value="1"/>
</dbReference>
<organism evidence="11 12">
    <name type="scientific">Geofilum rubicundum JCM 15548</name>
    <dbReference type="NCBI Taxonomy" id="1236989"/>
    <lineage>
        <taxon>Bacteria</taxon>
        <taxon>Pseudomonadati</taxon>
        <taxon>Bacteroidota</taxon>
        <taxon>Bacteroidia</taxon>
        <taxon>Marinilabiliales</taxon>
        <taxon>Marinilabiliaceae</taxon>
        <taxon>Geofilum</taxon>
    </lineage>
</organism>
<dbReference type="PRINTS" id="PR00344">
    <property type="entry name" value="BCTRLSENSOR"/>
</dbReference>
<keyword evidence="5" id="KW-0547">Nucleotide-binding</keyword>
<dbReference type="RefSeq" id="WP_062123616.1">
    <property type="nucleotide sequence ID" value="NZ_BAZW01000008.1"/>
</dbReference>
<dbReference type="EC" id="2.7.13.3" evidence="2"/>
<keyword evidence="3" id="KW-0597">Phosphoprotein</keyword>
<keyword evidence="4" id="KW-0808">Transferase</keyword>
<dbReference type="InterPro" id="IPR005467">
    <property type="entry name" value="His_kinase_dom"/>
</dbReference>
<evidence type="ECO:0000313" key="12">
    <source>
        <dbReference type="Proteomes" id="UP000032900"/>
    </source>
</evidence>
<reference evidence="11 12" key="1">
    <citation type="journal article" date="2015" name="Microbes Environ.">
        <title>Distribution and evolution of nitrogen fixation genes in the phylum bacteroidetes.</title>
        <authorList>
            <person name="Inoue J."/>
            <person name="Oshima K."/>
            <person name="Suda W."/>
            <person name="Sakamoto M."/>
            <person name="Iino T."/>
            <person name="Noda S."/>
            <person name="Hongoh Y."/>
            <person name="Hattori M."/>
            <person name="Ohkuma M."/>
        </authorList>
    </citation>
    <scope>NUCLEOTIDE SEQUENCE [LARGE SCALE GENOMIC DNA]</scope>
    <source>
        <strain evidence="11">JCM 15548</strain>
    </source>
</reference>
<keyword evidence="6 11" id="KW-0418">Kinase</keyword>
<keyword evidence="12" id="KW-1185">Reference proteome</keyword>
<dbReference type="InterPro" id="IPR004358">
    <property type="entry name" value="Sig_transdc_His_kin-like_C"/>
</dbReference>
<evidence type="ECO:0000256" key="7">
    <source>
        <dbReference type="ARBA" id="ARBA00022840"/>
    </source>
</evidence>
<dbReference type="SUPFAM" id="SSF55874">
    <property type="entry name" value="ATPase domain of HSP90 chaperone/DNA topoisomerase II/histidine kinase"/>
    <property type="match status" value="1"/>
</dbReference>
<accession>A0A0E9LUW8</accession>
<keyword evidence="9" id="KW-0472">Membrane</keyword>
<dbReference type="PANTHER" id="PTHR43065:SF10">
    <property type="entry name" value="PEROXIDE STRESS-ACTIVATED HISTIDINE KINASE MAK3"/>
    <property type="match status" value="1"/>
</dbReference>
<dbReference type="GO" id="GO:0004673">
    <property type="term" value="F:protein histidine kinase activity"/>
    <property type="evidence" value="ECO:0007669"/>
    <property type="project" value="UniProtKB-EC"/>
</dbReference>
<sequence length="386" mass="44164">MQIYSRKKWWKIFLIIGAAVISIASLFYTNRLVNELKEEEQKKIELWAEANRQLALDGSTGETMALILEILRNNTTVPVILTDDSSQIIFHRNIELPKSKQEAYLQKELEKMKRFKPPIQVQLGEGEYQYIFYSDSILLVKLQWFPIVQLLVVFIFMLVAYVAFSATRQWEQDQVWVGMARETAHQLGTPTTSLLGWMDVLQMKQADPELVNEMRYDIQRLQTITSRFSKIGSKPDLPPEDIEAVINGMVAYLRRRSSSLVRFQVKTSLLTNPIIPLSKPLFEWVIENLCKNAIDAMEGEGTIAIKLHQQKRQIFVDISDTGKGMTRAVQKTVFKPGYSTKVRGWGLGLTLSKRIVEHYHRGQISVLSSAPGKGCVFRIVLPTGDK</sequence>
<dbReference type="Proteomes" id="UP000032900">
    <property type="component" value="Unassembled WGS sequence"/>
</dbReference>
<protein>
    <recommendedName>
        <fullName evidence="2">histidine kinase</fullName>
        <ecNumber evidence="2">2.7.13.3</ecNumber>
    </recommendedName>
</protein>
<gene>
    <name evidence="11" type="ORF">JCM15548_11545</name>
</gene>
<dbReference type="PROSITE" id="PS50109">
    <property type="entry name" value="HIS_KIN"/>
    <property type="match status" value="1"/>
</dbReference>
<dbReference type="GO" id="GO:0000160">
    <property type="term" value="P:phosphorelay signal transduction system"/>
    <property type="evidence" value="ECO:0007669"/>
    <property type="project" value="UniProtKB-KW"/>
</dbReference>
<evidence type="ECO:0000256" key="4">
    <source>
        <dbReference type="ARBA" id="ARBA00022679"/>
    </source>
</evidence>
<dbReference type="InterPro" id="IPR036890">
    <property type="entry name" value="HATPase_C_sf"/>
</dbReference>
<keyword evidence="7" id="KW-0067">ATP-binding</keyword>
<keyword evidence="9" id="KW-1133">Transmembrane helix</keyword>
<name>A0A0E9LUW8_9BACT</name>
<proteinExistence type="predicted"/>
<evidence type="ECO:0000256" key="9">
    <source>
        <dbReference type="SAM" id="Phobius"/>
    </source>
</evidence>
<dbReference type="InterPro" id="IPR003594">
    <property type="entry name" value="HATPase_dom"/>
</dbReference>
<evidence type="ECO:0000256" key="6">
    <source>
        <dbReference type="ARBA" id="ARBA00022777"/>
    </source>
</evidence>
<feature type="transmembrane region" description="Helical" evidence="9">
    <location>
        <begin position="144"/>
        <end position="164"/>
    </location>
</feature>
<dbReference type="EMBL" id="BAZW01000008">
    <property type="protein sequence ID" value="GAO29367.1"/>
    <property type="molecule type" value="Genomic_DNA"/>
</dbReference>
<evidence type="ECO:0000313" key="11">
    <source>
        <dbReference type="EMBL" id="GAO29367.1"/>
    </source>
</evidence>
<dbReference type="STRING" id="1236989.JCM15548_11545"/>
<evidence type="ECO:0000259" key="10">
    <source>
        <dbReference type="PROSITE" id="PS50109"/>
    </source>
</evidence>
<dbReference type="OrthoDB" id="9815750at2"/>
<evidence type="ECO:0000256" key="5">
    <source>
        <dbReference type="ARBA" id="ARBA00022741"/>
    </source>
</evidence>
<evidence type="ECO:0000256" key="8">
    <source>
        <dbReference type="ARBA" id="ARBA00023012"/>
    </source>
</evidence>
<evidence type="ECO:0000256" key="2">
    <source>
        <dbReference type="ARBA" id="ARBA00012438"/>
    </source>
</evidence>
<dbReference type="AlphaFoldDB" id="A0A0E9LUW8"/>
<evidence type="ECO:0000256" key="1">
    <source>
        <dbReference type="ARBA" id="ARBA00000085"/>
    </source>
</evidence>
<feature type="domain" description="Histidine kinase" evidence="10">
    <location>
        <begin position="182"/>
        <end position="385"/>
    </location>
</feature>
<keyword evidence="8" id="KW-0902">Two-component regulatory system</keyword>